<accession>M1WIQ0</accession>
<proteinExistence type="predicted"/>
<gene>
    <name evidence="1" type="ORF">CPUR_08803</name>
</gene>
<dbReference type="HOGENOM" id="CLU_3279413_0_0_1"/>
<dbReference type="AlphaFoldDB" id="M1WIQ0"/>
<protein>
    <submittedName>
        <fullName evidence="1">Uncharacterized protein</fullName>
    </submittedName>
</protein>
<sequence>MDQYDRKMNILNTHAGVHLAELAAEIYTHEISNTNSRDAAA</sequence>
<dbReference type="VEuPathDB" id="FungiDB:CPUR_08803"/>
<organism evidence="1 2">
    <name type="scientific">Claviceps purpurea (strain 20.1)</name>
    <name type="common">Ergot fungus</name>
    <name type="synonym">Sphacelia segetum</name>
    <dbReference type="NCBI Taxonomy" id="1111077"/>
    <lineage>
        <taxon>Eukaryota</taxon>
        <taxon>Fungi</taxon>
        <taxon>Dikarya</taxon>
        <taxon>Ascomycota</taxon>
        <taxon>Pezizomycotina</taxon>
        <taxon>Sordariomycetes</taxon>
        <taxon>Hypocreomycetidae</taxon>
        <taxon>Hypocreales</taxon>
        <taxon>Clavicipitaceae</taxon>
        <taxon>Claviceps</taxon>
    </lineage>
</organism>
<name>M1WIQ0_CLAP2</name>
<reference evidence="1 2" key="1">
    <citation type="journal article" date="2013" name="PLoS Genet.">
        <title>Plant-symbiotic fungi as chemical engineers: Multi-genome analysis of the Clavicipitaceae reveals dynamics of alkaloid loci.</title>
        <authorList>
            <person name="Schardl C.L."/>
            <person name="Young C.A."/>
            <person name="Hesse U."/>
            <person name="Amyotte S.G."/>
            <person name="Andreeva K."/>
            <person name="Calie P.J."/>
            <person name="Fleetwood D.J."/>
            <person name="Haws D.C."/>
            <person name="Moore N."/>
            <person name="Oeser B."/>
            <person name="Panaccione D.G."/>
            <person name="Schweri K.K."/>
            <person name="Voisey C.R."/>
            <person name="Farman M.L."/>
            <person name="Jaromczyk J.W."/>
            <person name="Roe B.A."/>
            <person name="O'Sullivan D.M."/>
            <person name="Scott B."/>
            <person name="Tudzynski P."/>
            <person name="An Z."/>
            <person name="Arnaoudova E.G."/>
            <person name="Bullock C.T."/>
            <person name="Charlton N.D."/>
            <person name="Chen L."/>
            <person name="Cox M."/>
            <person name="Dinkins R.D."/>
            <person name="Florea S."/>
            <person name="Glenn A.E."/>
            <person name="Gordon A."/>
            <person name="Gueldener U."/>
            <person name="Harris D.R."/>
            <person name="Hollin W."/>
            <person name="Jaromczyk J."/>
            <person name="Johnson R.D."/>
            <person name="Khan A.K."/>
            <person name="Leistner E."/>
            <person name="Leuchtmann A."/>
            <person name="Li C."/>
            <person name="Liu J."/>
            <person name="Liu J."/>
            <person name="Liu M."/>
            <person name="Mace W."/>
            <person name="Machado C."/>
            <person name="Nagabhyru P."/>
            <person name="Pan J."/>
            <person name="Schmid J."/>
            <person name="Sugawara K."/>
            <person name="Steiner U."/>
            <person name="Takach J.E."/>
            <person name="Tanaka E."/>
            <person name="Webb J.S."/>
            <person name="Wilson E.V."/>
            <person name="Wiseman J.L."/>
            <person name="Yoshida R."/>
            <person name="Zeng Z."/>
        </authorList>
    </citation>
    <scope>NUCLEOTIDE SEQUENCE [LARGE SCALE GENOMIC DNA]</scope>
    <source>
        <strain evidence="1 2">20.1</strain>
    </source>
</reference>
<evidence type="ECO:0000313" key="2">
    <source>
        <dbReference type="Proteomes" id="UP000016801"/>
    </source>
</evidence>
<comment type="caution">
    <text evidence="1">The sequence shown here is derived from an EMBL/GenBank/DDBJ whole genome shotgun (WGS) entry which is preliminary data.</text>
</comment>
<evidence type="ECO:0000313" key="1">
    <source>
        <dbReference type="EMBL" id="CCE34864.1"/>
    </source>
</evidence>
<dbReference type="EMBL" id="CAGA01000139">
    <property type="protein sequence ID" value="CCE34864.1"/>
    <property type="molecule type" value="Genomic_DNA"/>
</dbReference>
<keyword evidence="2" id="KW-1185">Reference proteome</keyword>
<dbReference type="Proteomes" id="UP000016801">
    <property type="component" value="Unassembled WGS sequence"/>
</dbReference>